<dbReference type="FunFam" id="3.40.50.720:FF:000031">
    <property type="entry name" value="Glutamyl-tRNA reductase"/>
    <property type="match status" value="1"/>
</dbReference>
<evidence type="ECO:0000259" key="15">
    <source>
        <dbReference type="Pfam" id="PF00745"/>
    </source>
</evidence>
<dbReference type="SUPFAM" id="SSF69742">
    <property type="entry name" value="Glutamyl tRNA-reductase catalytic, N-terminal domain"/>
    <property type="match status" value="1"/>
</dbReference>
<dbReference type="Pfam" id="PF01488">
    <property type="entry name" value="Shikimate_DH"/>
    <property type="match status" value="1"/>
</dbReference>
<comment type="function">
    <text evidence="9">Catalyzes the NADPH-dependent reduction of glutamyl-tRNA(Glu) to glutamate 1-semialdehyde (GSA).</text>
</comment>
<dbReference type="GO" id="GO:0019353">
    <property type="term" value="P:protoporphyrinogen IX biosynthetic process from glutamate"/>
    <property type="evidence" value="ECO:0007669"/>
    <property type="project" value="TreeGrafter"/>
</dbReference>
<keyword evidence="4 9" id="KW-0521">NADP</keyword>
<dbReference type="UniPathway" id="UPA00251">
    <property type="reaction ID" value="UER00316"/>
</dbReference>
<dbReference type="InterPro" id="IPR015896">
    <property type="entry name" value="4pyrrol_synth_GluRdtase_dimer"/>
</dbReference>
<comment type="subunit">
    <text evidence="9">Homodimer.</text>
</comment>
<comment type="similarity">
    <text evidence="2 9 14">Belongs to the glutamyl-tRNA reductase family.</text>
</comment>
<evidence type="ECO:0000259" key="17">
    <source>
        <dbReference type="Pfam" id="PF05201"/>
    </source>
</evidence>
<dbReference type="InterPro" id="IPR006151">
    <property type="entry name" value="Shikm_DH/Glu-tRNA_Rdtase"/>
</dbReference>
<dbReference type="FunFam" id="3.30.460.30:FF:000001">
    <property type="entry name" value="Glutamyl-tRNA reductase"/>
    <property type="match status" value="1"/>
</dbReference>
<evidence type="ECO:0000256" key="10">
    <source>
        <dbReference type="PIRSR" id="PIRSR000445-1"/>
    </source>
</evidence>
<dbReference type="GO" id="GO:0008883">
    <property type="term" value="F:glutamyl-tRNA reductase activity"/>
    <property type="evidence" value="ECO:0007669"/>
    <property type="project" value="UniProtKB-UniRule"/>
</dbReference>
<keyword evidence="19" id="KW-1185">Reference proteome</keyword>
<evidence type="ECO:0000256" key="4">
    <source>
        <dbReference type="ARBA" id="ARBA00022857"/>
    </source>
</evidence>
<comment type="miscellaneous">
    <text evidence="9">During catalysis, the active site Cys acts as a nucleophile attacking the alpha-carbonyl group of tRNA-bound glutamate with the formation of a thioester intermediate between enzyme and glutamate, and the concomitant release of tRNA(Glu). The thioester intermediate is finally reduced by direct hydride transfer from NADPH, to form the product GSA.</text>
</comment>
<dbReference type="STRING" id="2741.SAMN04489866_10134"/>
<dbReference type="Pfam" id="PF05201">
    <property type="entry name" value="GlutR_N"/>
    <property type="match status" value="1"/>
</dbReference>
<dbReference type="GO" id="GO:0050661">
    <property type="term" value="F:NADP binding"/>
    <property type="evidence" value="ECO:0007669"/>
    <property type="project" value="InterPro"/>
</dbReference>
<evidence type="ECO:0000256" key="14">
    <source>
        <dbReference type="RuleBase" id="RU000584"/>
    </source>
</evidence>
<evidence type="ECO:0000256" key="2">
    <source>
        <dbReference type="ARBA" id="ARBA00005916"/>
    </source>
</evidence>
<dbReference type="Gene3D" id="3.30.460.30">
    <property type="entry name" value="Glutamyl-tRNA reductase, N-terminal domain"/>
    <property type="match status" value="1"/>
</dbReference>
<evidence type="ECO:0000256" key="6">
    <source>
        <dbReference type="ARBA" id="ARBA00023244"/>
    </source>
</evidence>
<dbReference type="PIRSF" id="PIRSF000445">
    <property type="entry name" value="4pyrrol_synth_GluRdtase"/>
    <property type="match status" value="1"/>
</dbReference>
<feature type="binding site" evidence="9 11">
    <location>
        <begin position="49"/>
        <end position="52"/>
    </location>
    <ligand>
        <name>substrate</name>
    </ligand>
</feature>
<dbReference type="NCBIfam" id="NF000744">
    <property type="entry name" value="PRK00045.1-3"/>
    <property type="match status" value="1"/>
</dbReference>
<dbReference type="HAMAP" id="MF_00087">
    <property type="entry name" value="Glu_tRNA_reductase"/>
    <property type="match status" value="1"/>
</dbReference>
<dbReference type="PANTHER" id="PTHR43013:SF1">
    <property type="entry name" value="GLUTAMYL-TRNA REDUCTASE"/>
    <property type="match status" value="1"/>
</dbReference>
<reference evidence="18 19" key="1">
    <citation type="submission" date="2016-10" db="EMBL/GenBank/DDBJ databases">
        <authorList>
            <person name="de Groot N.N."/>
        </authorList>
    </citation>
    <scope>NUCLEOTIDE SEQUENCE [LARGE SCALE GENOMIC DNA]</scope>
    <source>
        <strain evidence="18 19">DSM 20475</strain>
    </source>
</reference>
<dbReference type="InterPro" id="IPR036291">
    <property type="entry name" value="NAD(P)-bd_dom_sf"/>
</dbReference>
<comment type="catalytic activity">
    <reaction evidence="7 9 14">
        <text>(S)-4-amino-5-oxopentanoate + tRNA(Glu) + NADP(+) = L-glutamyl-tRNA(Glu) + NADPH + H(+)</text>
        <dbReference type="Rhea" id="RHEA:12344"/>
        <dbReference type="Rhea" id="RHEA-COMP:9663"/>
        <dbReference type="Rhea" id="RHEA-COMP:9680"/>
        <dbReference type="ChEBI" id="CHEBI:15378"/>
        <dbReference type="ChEBI" id="CHEBI:57501"/>
        <dbReference type="ChEBI" id="CHEBI:57783"/>
        <dbReference type="ChEBI" id="CHEBI:58349"/>
        <dbReference type="ChEBI" id="CHEBI:78442"/>
        <dbReference type="ChEBI" id="CHEBI:78520"/>
        <dbReference type="EC" id="1.2.1.70"/>
    </reaction>
</comment>
<dbReference type="RefSeq" id="WP_091790738.1">
    <property type="nucleotide sequence ID" value="NZ_FNAF01000001.1"/>
</dbReference>
<comment type="pathway">
    <text evidence="1 9 14">Porphyrin-containing compound metabolism; protoporphyrin-IX biosynthesis; 5-aminolevulinate from L-glutamyl-tRNA(Glu): step 1/2.</text>
</comment>
<dbReference type="EC" id="1.2.1.70" evidence="3 9"/>
<evidence type="ECO:0000256" key="5">
    <source>
        <dbReference type="ARBA" id="ARBA00023002"/>
    </source>
</evidence>
<keyword evidence="5 9" id="KW-0560">Oxidoreductase</keyword>
<dbReference type="AlphaFoldDB" id="A0A1G6RI51"/>
<dbReference type="PANTHER" id="PTHR43013">
    <property type="entry name" value="GLUTAMYL-TRNA REDUCTASE"/>
    <property type="match status" value="1"/>
</dbReference>
<evidence type="ECO:0000259" key="16">
    <source>
        <dbReference type="Pfam" id="PF01488"/>
    </source>
</evidence>
<dbReference type="OrthoDB" id="110209at2"/>
<dbReference type="InterPro" id="IPR015895">
    <property type="entry name" value="4pyrrol_synth_GluRdtase_N"/>
</dbReference>
<sequence>MSIIVIGLNHKSAPVEVRERVSLSRPQIIKYSPIVREIPSFSGCAILSTCNRTEIYCNTETPDEAIKDILNLVAQRSQFDIEELKQYIYIFKGEEAVRHLFTVSAGLDSLVLGECQIQGQVQDAYDVALHEHLSDSIINTLFMNALTVGKRVRTETQVDRQAVSISSAAVEMAKSFFGELEGKNVLVLGAGETSELTSRHLVSNGITSIMVANRTYERAQWLADEIGGKAVRLDHLQAYLPDADLIISSTASPKYFIEAKDLSPYLNNRQRPLLIIDIAVPRDIEPAVGDLPHVTLYDIDDLQTAVNRNKAYRAKEAIAARDIVQEELDDFLFWLDTLWVVPTIVRMREQLADIKEKEIRKAINRIDNPSEREVQIIEQMANSIVNQWLHTPMTNMKRLAGKRIDQIDCYIRAINDLWDLKQ</sequence>
<feature type="domain" description="Glutamyl-tRNA reductase N-terminal" evidence="17">
    <location>
        <begin position="6"/>
        <end position="156"/>
    </location>
</feature>
<evidence type="ECO:0000256" key="7">
    <source>
        <dbReference type="ARBA" id="ARBA00047464"/>
    </source>
</evidence>
<comment type="domain">
    <text evidence="9">Possesses an unusual extended V-shaped dimeric structure with each monomer consisting of three distinct domains arranged along a curved 'spinal' alpha-helix. The N-terminal catalytic domain specifically recognizes the glutamate moiety of the substrate. The second domain is the NADPH-binding domain, and the third C-terminal domain is responsible for dimerization.</text>
</comment>
<dbReference type="Pfam" id="PF00745">
    <property type="entry name" value="GlutR_dimer"/>
    <property type="match status" value="1"/>
</dbReference>
<name>A0A1G6RI51_PEPNI</name>
<feature type="binding site" evidence="9 11">
    <location>
        <position position="109"/>
    </location>
    <ligand>
        <name>substrate</name>
    </ligand>
</feature>
<feature type="binding site" evidence="9 11">
    <location>
        <begin position="114"/>
        <end position="116"/>
    </location>
    <ligand>
        <name>substrate</name>
    </ligand>
</feature>
<gene>
    <name evidence="9" type="primary">hemA</name>
    <name evidence="18" type="ORF">SAMN04489866_10134</name>
</gene>
<evidence type="ECO:0000256" key="8">
    <source>
        <dbReference type="ARBA" id="ARBA00068659"/>
    </source>
</evidence>
<evidence type="ECO:0000256" key="1">
    <source>
        <dbReference type="ARBA" id="ARBA00005059"/>
    </source>
</evidence>
<dbReference type="EMBL" id="FNAF01000001">
    <property type="protein sequence ID" value="SDD04329.1"/>
    <property type="molecule type" value="Genomic_DNA"/>
</dbReference>
<keyword evidence="6 9" id="KW-0627">Porphyrin biosynthesis</keyword>
<feature type="domain" description="Quinate/shikimate 5-dehydrogenase/glutamyl-tRNA reductase" evidence="16">
    <location>
        <begin position="171"/>
        <end position="304"/>
    </location>
</feature>
<evidence type="ECO:0000256" key="13">
    <source>
        <dbReference type="PIRSR" id="PIRSR000445-4"/>
    </source>
</evidence>
<feature type="site" description="Important for activity" evidence="9 13">
    <location>
        <position position="99"/>
    </location>
</feature>
<evidence type="ECO:0000256" key="12">
    <source>
        <dbReference type="PIRSR" id="PIRSR000445-3"/>
    </source>
</evidence>
<dbReference type="InterPro" id="IPR036453">
    <property type="entry name" value="GluRdtase_dimer_dom_sf"/>
</dbReference>
<evidence type="ECO:0000256" key="9">
    <source>
        <dbReference type="HAMAP-Rule" id="MF_00087"/>
    </source>
</evidence>
<organism evidence="18 19">
    <name type="scientific">Peptococcus niger</name>
    <dbReference type="NCBI Taxonomy" id="2741"/>
    <lineage>
        <taxon>Bacteria</taxon>
        <taxon>Bacillati</taxon>
        <taxon>Bacillota</taxon>
        <taxon>Clostridia</taxon>
        <taxon>Eubacteriales</taxon>
        <taxon>Peptococcaceae</taxon>
        <taxon>Peptococcus</taxon>
    </lineage>
</organism>
<feature type="active site" description="Nucleophile" evidence="9 10">
    <location>
        <position position="50"/>
    </location>
</feature>
<feature type="binding site" evidence="9 12">
    <location>
        <begin position="189"/>
        <end position="194"/>
    </location>
    <ligand>
        <name>NADP(+)</name>
        <dbReference type="ChEBI" id="CHEBI:58349"/>
    </ligand>
</feature>
<feature type="domain" description="Tetrapyrrole biosynthesis glutamyl-tRNA reductase dimerisation" evidence="15">
    <location>
        <begin position="320"/>
        <end position="420"/>
    </location>
</feature>
<dbReference type="SUPFAM" id="SSF51735">
    <property type="entry name" value="NAD(P)-binding Rossmann-fold domains"/>
    <property type="match status" value="1"/>
</dbReference>
<evidence type="ECO:0000256" key="11">
    <source>
        <dbReference type="PIRSR" id="PIRSR000445-2"/>
    </source>
</evidence>
<dbReference type="NCBIfam" id="TIGR01035">
    <property type="entry name" value="hemA"/>
    <property type="match status" value="1"/>
</dbReference>
<evidence type="ECO:0000256" key="3">
    <source>
        <dbReference type="ARBA" id="ARBA00012970"/>
    </source>
</evidence>
<accession>A0A1G6RI51</accession>
<dbReference type="InterPro" id="IPR000343">
    <property type="entry name" value="4pyrrol_synth_GluRdtase"/>
</dbReference>
<proteinExistence type="inferred from homology"/>
<dbReference type="CDD" id="cd05213">
    <property type="entry name" value="NAD_bind_Glutamyl_tRNA_reduct"/>
    <property type="match status" value="1"/>
</dbReference>
<dbReference type="Proteomes" id="UP000198995">
    <property type="component" value="Unassembled WGS sequence"/>
</dbReference>
<protein>
    <recommendedName>
        <fullName evidence="8 9">Glutamyl-tRNA reductase</fullName>
        <shortName evidence="9">GluTR</shortName>
        <ecNumber evidence="3 9">1.2.1.70</ecNumber>
    </recommendedName>
</protein>
<dbReference type="SUPFAM" id="SSF69075">
    <property type="entry name" value="Glutamyl tRNA-reductase dimerization domain"/>
    <property type="match status" value="1"/>
</dbReference>
<evidence type="ECO:0000313" key="18">
    <source>
        <dbReference type="EMBL" id="SDD04329.1"/>
    </source>
</evidence>
<dbReference type="Gene3D" id="3.40.50.720">
    <property type="entry name" value="NAD(P)-binding Rossmann-like Domain"/>
    <property type="match status" value="1"/>
</dbReference>
<dbReference type="InterPro" id="IPR036343">
    <property type="entry name" value="GluRdtase_N_sf"/>
</dbReference>
<evidence type="ECO:0000313" key="19">
    <source>
        <dbReference type="Proteomes" id="UP000198995"/>
    </source>
</evidence>
<feature type="binding site" evidence="9 11">
    <location>
        <position position="120"/>
    </location>
    <ligand>
        <name>substrate</name>
    </ligand>
</feature>